<comment type="caution">
    <text evidence="2">The sequence shown here is derived from an EMBL/GenBank/DDBJ whole genome shotgun (WGS) entry which is preliminary data.</text>
</comment>
<reference evidence="2" key="1">
    <citation type="journal article" date="2015" name="Nature">
        <title>Complex archaea that bridge the gap between prokaryotes and eukaryotes.</title>
        <authorList>
            <person name="Spang A."/>
            <person name="Saw J.H."/>
            <person name="Jorgensen S.L."/>
            <person name="Zaremba-Niedzwiedzka K."/>
            <person name="Martijn J."/>
            <person name="Lind A.E."/>
            <person name="van Eijk R."/>
            <person name="Schleper C."/>
            <person name="Guy L."/>
            <person name="Ettema T.J."/>
        </authorList>
    </citation>
    <scope>NUCLEOTIDE SEQUENCE</scope>
</reference>
<proteinExistence type="predicted"/>
<gene>
    <name evidence="2" type="ORF">LCGC14_3057590</name>
</gene>
<keyword evidence="1" id="KW-1133">Transmembrane helix</keyword>
<protein>
    <recommendedName>
        <fullName evidence="3">PEP-CTERM protein-sorting domain-containing protein</fullName>
    </recommendedName>
</protein>
<evidence type="ECO:0000256" key="1">
    <source>
        <dbReference type="SAM" id="Phobius"/>
    </source>
</evidence>
<keyword evidence="1" id="KW-0472">Membrane</keyword>
<name>A0A0F8ZAM6_9ZZZZ</name>
<evidence type="ECO:0008006" key="3">
    <source>
        <dbReference type="Google" id="ProtNLM"/>
    </source>
</evidence>
<dbReference type="AlphaFoldDB" id="A0A0F8ZAM6"/>
<evidence type="ECO:0000313" key="2">
    <source>
        <dbReference type="EMBL" id="KKK57131.1"/>
    </source>
</evidence>
<feature type="transmembrane region" description="Helical" evidence="1">
    <location>
        <begin position="110"/>
        <end position="126"/>
    </location>
</feature>
<sequence>MLDWALYYTDPSGNIQTVLGGTIEDAQFDALSGSANFTAFLRISPSSTYRTFDGTGEGFVNTVEIWGGAGMSTDLVGYQISGSGSWGSPVWESSGDITLQAQHIPEPSTLLIWSLLGGLAVALGWWRRRR</sequence>
<accession>A0A0F8ZAM6</accession>
<keyword evidence="1" id="KW-0812">Transmembrane</keyword>
<organism evidence="2">
    <name type="scientific">marine sediment metagenome</name>
    <dbReference type="NCBI Taxonomy" id="412755"/>
    <lineage>
        <taxon>unclassified sequences</taxon>
        <taxon>metagenomes</taxon>
        <taxon>ecological metagenomes</taxon>
    </lineage>
</organism>
<dbReference type="EMBL" id="LAZR01064640">
    <property type="protein sequence ID" value="KKK57131.1"/>
    <property type="molecule type" value="Genomic_DNA"/>
</dbReference>